<protein>
    <submittedName>
        <fullName evidence="1">Uncharacterized protein</fullName>
    </submittedName>
</protein>
<dbReference type="InterPro" id="IPR029278">
    <property type="entry name" value="Imm26"/>
</dbReference>
<dbReference type="Gene3D" id="3.10.450.50">
    <property type="match status" value="1"/>
</dbReference>
<proteinExistence type="predicted"/>
<dbReference type="Proteomes" id="UP000217257">
    <property type="component" value="Chromosome"/>
</dbReference>
<sequence length="232" mass="26750">MPDEATALTAPDLPALYRRYLDCLNRRELAGLGEFVDDDVRHNDRPLGLAGRGEGESTRQKVPRRRDRVVGPTSTLHGILGMPRIYKPGSFLRTPLDDGSFGYGRVLKLPHDAYYDYRTDTPDSDLDRIASKPILFKIMVRHMEERAWELIGWRELEEQFSQPIVQFMQDIGNFRDCTIFDTVGNSRRAEPQECVGLERSAVWEEVGVEQRLLDTFMGRPNDDVERLRVRLK</sequence>
<gene>
    <name evidence="1" type="ORF">CYFUS_005544</name>
</gene>
<name>A0A250JA78_9BACT</name>
<evidence type="ECO:0000313" key="2">
    <source>
        <dbReference type="Proteomes" id="UP000217257"/>
    </source>
</evidence>
<reference evidence="1 2" key="1">
    <citation type="submission" date="2017-06" db="EMBL/GenBank/DDBJ databases">
        <title>Sequencing and comparative analysis of myxobacterial genomes.</title>
        <authorList>
            <person name="Rupp O."/>
            <person name="Goesmann A."/>
            <person name="Sogaard-Andersen L."/>
        </authorList>
    </citation>
    <scope>NUCLEOTIDE SEQUENCE [LARGE SCALE GENOMIC DNA]</scope>
    <source>
        <strain evidence="1 2">DSM 52655</strain>
    </source>
</reference>
<dbReference type="AlphaFoldDB" id="A0A250JA78"/>
<dbReference type="RefSeq" id="WP_232536850.1">
    <property type="nucleotide sequence ID" value="NZ_CP022098.1"/>
</dbReference>
<accession>A0A250JA78</accession>
<evidence type="ECO:0000313" key="1">
    <source>
        <dbReference type="EMBL" id="ATB40096.1"/>
    </source>
</evidence>
<dbReference type="Pfam" id="PF15428">
    <property type="entry name" value="Imm26"/>
    <property type="match status" value="1"/>
</dbReference>
<organism evidence="1 2">
    <name type="scientific">Cystobacter fuscus</name>
    <dbReference type="NCBI Taxonomy" id="43"/>
    <lineage>
        <taxon>Bacteria</taxon>
        <taxon>Pseudomonadati</taxon>
        <taxon>Myxococcota</taxon>
        <taxon>Myxococcia</taxon>
        <taxon>Myxococcales</taxon>
        <taxon>Cystobacterineae</taxon>
        <taxon>Archangiaceae</taxon>
        <taxon>Cystobacter</taxon>
    </lineage>
</organism>
<dbReference type="KEGG" id="cfus:CYFUS_005544"/>
<dbReference type="EMBL" id="CP022098">
    <property type="protein sequence ID" value="ATB40096.1"/>
    <property type="molecule type" value="Genomic_DNA"/>
</dbReference>